<dbReference type="PANTHER" id="PTHR30069:SF29">
    <property type="entry name" value="HEMOGLOBIN AND HEMOGLOBIN-HAPTOGLOBIN-BINDING PROTEIN 1-RELATED"/>
    <property type="match status" value="1"/>
</dbReference>
<dbReference type="InterPro" id="IPR039426">
    <property type="entry name" value="TonB-dep_rcpt-like"/>
</dbReference>
<dbReference type="SUPFAM" id="SSF56935">
    <property type="entry name" value="Porins"/>
    <property type="match status" value="1"/>
</dbReference>
<dbReference type="Pfam" id="PF07715">
    <property type="entry name" value="Plug"/>
    <property type="match status" value="1"/>
</dbReference>
<evidence type="ECO:0000256" key="7">
    <source>
        <dbReference type="ARBA" id="ARBA00023136"/>
    </source>
</evidence>
<evidence type="ECO:0000256" key="2">
    <source>
        <dbReference type="ARBA" id="ARBA00022448"/>
    </source>
</evidence>
<accession>A0A0A2LVW2</accession>
<keyword evidence="6 11" id="KW-0798">TonB box</keyword>
<keyword evidence="7 10" id="KW-0472">Membrane</keyword>
<organism evidence="14 15">
    <name type="scientific">Flavobacterium beibuense F44-8</name>
    <dbReference type="NCBI Taxonomy" id="1406840"/>
    <lineage>
        <taxon>Bacteria</taxon>
        <taxon>Pseudomonadati</taxon>
        <taxon>Bacteroidota</taxon>
        <taxon>Flavobacteriia</taxon>
        <taxon>Flavobacteriales</taxon>
        <taxon>Flavobacteriaceae</taxon>
        <taxon>Flavobacterium</taxon>
    </lineage>
</organism>
<dbReference type="GO" id="GO:0044718">
    <property type="term" value="P:siderophore transmembrane transport"/>
    <property type="evidence" value="ECO:0007669"/>
    <property type="project" value="TreeGrafter"/>
</dbReference>
<keyword evidence="9 10" id="KW-0998">Cell outer membrane</keyword>
<evidence type="ECO:0000256" key="8">
    <source>
        <dbReference type="ARBA" id="ARBA00023170"/>
    </source>
</evidence>
<dbReference type="Gene3D" id="2.40.170.20">
    <property type="entry name" value="TonB-dependent receptor, beta-barrel domain"/>
    <property type="match status" value="1"/>
</dbReference>
<gene>
    <name evidence="14" type="ORF">Q763_04975</name>
</gene>
<proteinExistence type="inferred from homology"/>
<dbReference type="STRING" id="1406840.Q763_04975"/>
<reference evidence="14 15" key="1">
    <citation type="submission" date="2013-09" db="EMBL/GenBank/DDBJ databases">
        <authorList>
            <person name="Zeng Z."/>
            <person name="Chen C."/>
        </authorList>
    </citation>
    <scope>NUCLEOTIDE SEQUENCE [LARGE SCALE GENOMIC DNA]</scope>
    <source>
        <strain evidence="14 15">F44-8</strain>
    </source>
</reference>
<dbReference type="RefSeq" id="WP_035131771.1">
    <property type="nucleotide sequence ID" value="NZ_JRLV01000004.1"/>
</dbReference>
<keyword evidence="5" id="KW-0732">Signal</keyword>
<dbReference type="GO" id="GO:0009279">
    <property type="term" value="C:cell outer membrane"/>
    <property type="evidence" value="ECO:0007669"/>
    <property type="project" value="UniProtKB-SubCell"/>
</dbReference>
<dbReference type="PANTHER" id="PTHR30069">
    <property type="entry name" value="TONB-DEPENDENT OUTER MEMBRANE RECEPTOR"/>
    <property type="match status" value="1"/>
</dbReference>
<dbReference type="InterPro" id="IPR000531">
    <property type="entry name" value="Beta-barrel_TonB"/>
</dbReference>
<evidence type="ECO:0000313" key="14">
    <source>
        <dbReference type="EMBL" id="KGO83368.1"/>
    </source>
</evidence>
<evidence type="ECO:0000313" key="15">
    <source>
        <dbReference type="Proteomes" id="UP000030129"/>
    </source>
</evidence>
<dbReference type="Pfam" id="PF00593">
    <property type="entry name" value="TonB_dep_Rec_b-barrel"/>
    <property type="match status" value="1"/>
</dbReference>
<dbReference type="Proteomes" id="UP000030129">
    <property type="component" value="Unassembled WGS sequence"/>
</dbReference>
<evidence type="ECO:0000256" key="5">
    <source>
        <dbReference type="ARBA" id="ARBA00022729"/>
    </source>
</evidence>
<dbReference type="InterPro" id="IPR037066">
    <property type="entry name" value="Plug_dom_sf"/>
</dbReference>
<dbReference type="EMBL" id="JRLV01000004">
    <property type="protein sequence ID" value="KGO83368.1"/>
    <property type="molecule type" value="Genomic_DNA"/>
</dbReference>
<keyword evidence="4 10" id="KW-0812">Transmembrane</keyword>
<evidence type="ECO:0000256" key="11">
    <source>
        <dbReference type="RuleBase" id="RU003357"/>
    </source>
</evidence>
<feature type="domain" description="TonB-dependent receptor-like beta-barrel" evidence="12">
    <location>
        <begin position="236"/>
        <end position="664"/>
    </location>
</feature>
<evidence type="ECO:0000259" key="12">
    <source>
        <dbReference type="Pfam" id="PF00593"/>
    </source>
</evidence>
<comment type="subcellular location">
    <subcellularLocation>
        <location evidence="1 10">Cell outer membrane</location>
        <topology evidence="1 10">Multi-pass membrane protein</topology>
    </subcellularLocation>
</comment>
<name>A0A0A2LVW2_9FLAO</name>
<dbReference type="PROSITE" id="PS52016">
    <property type="entry name" value="TONB_DEPENDENT_REC_3"/>
    <property type="match status" value="1"/>
</dbReference>
<comment type="similarity">
    <text evidence="10 11">Belongs to the TonB-dependent receptor family.</text>
</comment>
<keyword evidence="3 10" id="KW-1134">Transmembrane beta strand</keyword>
<dbReference type="AlphaFoldDB" id="A0A0A2LVW2"/>
<comment type="caution">
    <text evidence="14">The sequence shown here is derived from an EMBL/GenBank/DDBJ whole genome shotgun (WGS) entry which is preliminary data.</text>
</comment>
<dbReference type="eggNOG" id="COG4771">
    <property type="taxonomic scope" value="Bacteria"/>
</dbReference>
<evidence type="ECO:0000256" key="4">
    <source>
        <dbReference type="ARBA" id="ARBA00022692"/>
    </source>
</evidence>
<evidence type="ECO:0000259" key="13">
    <source>
        <dbReference type="Pfam" id="PF07715"/>
    </source>
</evidence>
<sequence>MQSGKIAILFFFIHITLTAQEQKRDSVNINSSLDEVVVTGQFEPQSLKKSVQNVRVITRTDINQLGANNLGDVLNQYVNITVRPSGTDGRSTVSMFGLDGLYFKILIDNVPLVNEAGLGNNIDLSQINLNDVERIEIIEGSMGVTHGANAVSGILNIITKKSSKNKWEISATLQEETIGDEYAMFDEGRHIQGLQVSHTLTDNWFISLNANRNDFQGYLGDKNGQDYTVNDDTRGYNWLPKEQFMTNALLSYRRNDFRFFYRFEMMDENIDYYNSQVETLFNTELGSYKASQDKRYFTDRFYHHLNATGKLFSKLAYNVSVSHQKQQRDVESFLYRITQDQEVNNITETDQSMEVLYSTGTFSNFFESDVVKLQLGYELVNNNGFSVVQEADNVFVGLRERLENYDVFASSEVNVIEGFSLRPGFRYSFQSRFDNQYAASLGFRKLFKNDYQLRGAIGKSFRTPTFEELYTKMIFSGHYFTGNENLIPETSTSYEVSLKKNSYFDSGLMLTNNLIVSFMDVEDRITTAFTGYTDDNVPMYESINVSKYNMWNVSTTNQLQYENLSVSFGATLAGVSQELNNGDFKSDDKYLYTLNLNSSVSYRVPKWNTTFSAYYKYNGKTQQYTADEEEYVLTTVPATNWLDASVIKSFLDNRVNLTLGARNLLDVTNITRTGSTQTGSHAASNSVMLAYGRSYYIKLMYNLNF</sequence>
<dbReference type="GO" id="GO:0015344">
    <property type="term" value="F:siderophore uptake transmembrane transporter activity"/>
    <property type="evidence" value="ECO:0007669"/>
    <property type="project" value="TreeGrafter"/>
</dbReference>
<keyword evidence="8 14" id="KW-0675">Receptor</keyword>
<evidence type="ECO:0000256" key="1">
    <source>
        <dbReference type="ARBA" id="ARBA00004571"/>
    </source>
</evidence>
<evidence type="ECO:0000256" key="3">
    <source>
        <dbReference type="ARBA" id="ARBA00022452"/>
    </source>
</evidence>
<feature type="domain" description="TonB-dependent receptor plug" evidence="13">
    <location>
        <begin position="47"/>
        <end position="154"/>
    </location>
</feature>
<keyword evidence="2 10" id="KW-0813">Transport</keyword>
<keyword evidence="15" id="KW-1185">Reference proteome</keyword>
<evidence type="ECO:0000256" key="9">
    <source>
        <dbReference type="ARBA" id="ARBA00023237"/>
    </source>
</evidence>
<evidence type="ECO:0000256" key="10">
    <source>
        <dbReference type="PROSITE-ProRule" id="PRU01360"/>
    </source>
</evidence>
<protein>
    <submittedName>
        <fullName evidence="14">TonB-dependent receptor</fullName>
    </submittedName>
</protein>
<dbReference type="InterPro" id="IPR036942">
    <property type="entry name" value="Beta-barrel_TonB_sf"/>
</dbReference>
<dbReference type="Gene3D" id="2.170.130.10">
    <property type="entry name" value="TonB-dependent receptor, plug domain"/>
    <property type="match status" value="1"/>
</dbReference>
<evidence type="ECO:0000256" key="6">
    <source>
        <dbReference type="ARBA" id="ARBA00023077"/>
    </source>
</evidence>
<dbReference type="InterPro" id="IPR012910">
    <property type="entry name" value="Plug_dom"/>
</dbReference>